<proteinExistence type="inferred from homology"/>
<dbReference type="Proteomes" id="UP000030753">
    <property type="component" value="Unassembled WGS sequence"/>
</dbReference>
<evidence type="ECO:0000256" key="2">
    <source>
        <dbReference type="ARBA" id="ARBA00022790"/>
    </source>
</evidence>
<evidence type="ECO:0000256" key="3">
    <source>
        <dbReference type="SAM" id="MobiDB-lite"/>
    </source>
</evidence>
<evidence type="ECO:0000313" key="5">
    <source>
        <dbReference type="EMBL" id="EWY80292.1"/>
    </source>
</evidence>
<dbReference type="OrthoDB" id="10265275at2759"/>
<dbReference type="Pfam" id="PF22061">
    <property type="entry name" value="CSN7_HB_subdom"/>
    <property type="match status" value="1"/>
</dbReference>
<evidence type="ECO:0000313" key="6">
    <source>
        <dbReference type="Proteomes" id="UP000030753"/>
    </source>
</evidence>
<keyword evidence="2" id="KW-0736">Signalosome</keyword>
<dbReference type="PANTHER" id="PTHR15350">
    <property type="entry name" value="COP9 SIGNALOSOME COMPLEX SUBUNIT 7/DENDRITIC CELL PROTEIN GA17"/>
    <property type="match status" value="1"/>
</dbReference>
<comment type="similarity">
    <text evidence="1">Belongs to the CSN7/EIF3M family. CSN7 subfamily.</text>
</comment>
<feature type="domain" description="PCI" evidence="4">
    <location>
        <begin position="2"/>
        <end position="157"/>
    </location>
</feature>
<dbReference type="GO" id="GO:0008180">
    <property type="term" value="C:COP9 signalosome"/>
    <property type="evidence" value="ECO:0007669"/>
    <property type="project" value="UniProtKB-KW"/>
</dbReference>
<feature type="region of interest" description="Disordered" evidence="3">
    <location>
        <begin position="248"/>
        <end position="276"/>
    </location>
</feature>
<protein>
    <recommendedName>
        <fullName evidence="4">PCI domain-containing protein</fullName>
    </recommendedName>
</protein>
<reference evidence="5 6" key="1">
    <citation type="submission" date="2011-06" db="EMBL/GenBank/DDBJ databases">
        <title>The Genome Sequence of Fusarium oxysporum FOSC 3-a.</title>
        <authorList>
            <consortium name="The Broad Institute Genome Sequencing Platform"/>
            <person name="Ma L.-J."/>
            <person name="Gale L.R."/>
            <person name="Schwartz D.C."/>
            <person name="Zhou S."/>
            <person name="Corby-Kistler H."/>
            <person name="Young S.K."/>
            <person name="Zeng Q."/>
            <person name="Gargeya S."/>
            <person name="Fitzgerald M."/>
            <person name="Haas B."/>
            <person name="Abouelleil A."/>
            <person name="Alvarado L."/>
            <person name="Arachchi H.M."/>
            <person name="Berlin A."/>
            <person name="Brown A."/>
            <person name="Chapman S.B."/>
            <person name="Chen Z."/>
            <person name="Dunbar C."/>
            <person name="Freedman E."/>
            <person name="Gearin G."/>
            <person name="Gellesch M."/>
            <person name="Goldberg J."/>
            <person name="Griggs A."/>
            <person name="Gujja S."/>
            <person name="Heiman D."/>
            <person name="Howarth C."/>
            <person name="Larson L."/>
            <person name="Lui A."/>
            <person name="MacDonald P.J.P."/>
            <person name="Mehta T."/>
            <person name="Montmayeur A."/>
            <person name="Murphy C."/>
            <person name="Neiman D."/>
            <person name="Pearson M."/>
            <person name="Priest M."/>
            <person name="Roberts A."/>
            <person name="Saif S."/>
            <person name="Shea T."/>
            <person name="Shenoy N."/>
            <person name="Sisk P."/>
            <person name="Stolte C."/>
            <person name="Sykes S."/>
            <person name="Wortman J."/>
            <person name="Nusbaum C."/>
            <person name="Birren B."/>
        </authorList>
    </citation>
    <scope>NUCLEOTIDE SEQUENCE [LARGE SCALE GENOMIC DNA]</scope>
    <source>
        <strain evidence="6">FOSC 3-a</strain>
    </source>
</reference>
<dbReference type="Pfam" id="PF01399">
    <property type="entry name" value="PCI"/>
    <property type="match status" value="1"/>
</dbReference>
<dbReference type="PANTHER" id="PTHR15350:SF5">
    <property type="entry name" value="COP9 SIGNALOSOME COMPLEX SUBUNIT 7"/>
    <property type="match status" value="1"/>
</dbReference>
<organism evidence="5 6">
    <name type="scientific">Fusarium oxysporum NRRL 32931</name>
    <dbReference type="NCBI Taxonomy" id="660029"/>
    <lineage>
        <taxon>Eukaryota</taxon>
        <taxon>Fungi</taxon>
        <taxon>Dikarya</taxon>
        <taxon>Ascomycota</taxon>
        <taxon>Pezizomycotina</taxon>
        <taxon>Sordariomycetes</taxon>
        <taxon>Hypocreomycetidae</taxon>
        <taxon>Hypocreales</taxon>
        <taxon>Nectriaceae</taxon>
        <taxon>Fusarium</taxon>
        <taxon>Fusarium oxysporum species complex</taxon>
    </lineage>
</organism>
<dbReference type="EMBL" id="JH717850">
    <property type="protein sequence ID" value="EWY80292.1"/>
    <property type="molecule type" value="Genomic_DNA"/>
</dbReference>
<dbReference type="SMART" id="SM00088">
    <property type="entry name" value="PINT"/>
    <property type="match status" value="1"/>
</dbReference>
<dbReference type="PROSITE" id="PS50250">
    <property type="entry name" value="PCI"/>
    <property type="match status" value="1"/>
</dbReference>
<evidence type="ECO:0000259" key="4">
    <source>
        <dbReference type="PROSITE" id="PS50250"/>
    </source>
</evidence>
<evidence type="ECO:0000256" key="1">
    <source>
        <dbReference type="ARBA" id="ARBA00008482"/>
    </source>
</evidence>
<dbReference type="HOGENOM" id="CLU_054426_0_1_1"/>
<dbReference type="InterPro" id="IPR000717">
    <property type="entry name" value="PCI_dom"/>
</dbReference>
<accession>W9HDI2</accession>
<dbReference type="AlphaFoldDB" id="W9HDI2"/>
<sequence>MEQTKALNALEPFVALSKSATSPRAAADLVTRATSAPNTFLFSDLLQTPAIQNLADSEFASHLKLLQIFSYGTYSSYKTTEGLPALAEVQATKLRQLSLLSLVRDRQNLSYAALQEALDLPGAREVETLVISAVYAGLLHATLDPARAVVQVSSVAPLRDLAPGAIPEMATALKKWSDRCTTTLDGLDLQIKEIRTIAAARQREQRLADEKLQQLMNEQQEGIGPRKYDLPNMTRDLGRRGFNKRSVMDTGHLVDNDSMDVDEAEEEKKRANKRKL</sequence>
<name>W9HDI2_FUSOX</name>
<dbReference type="InterPro" id="IPR045237">
    <property type="entry name" value="COPS7/eIF3m"/>
</dbReference>
<gene>
    <name evidence="5" type="ORF">FOYG_16321</name>
</gene>